<protein>
    <submittedName>
        <fullName evidence="1">Uncharacterized protein</fullName>
    </submittedName>
</protein>
<reference evidence="1" key="1">
    <citation type="submission" date="2021-05" db="EMBL/GenBank/DDBJ databases">
        <authorList>
            <person name="Scholz U."/>
            <person name="Mascher M."/>
            <person name="Fiebig A."/>
        </authorList>
    </citation>
    <scope>NUCLEOTIDE SEQUENCE [LARGE SCALE GENOMIC DNA]</scope>
</reference>
<organism evidence="1 2">
    <name type="scientific">Avena sativa</name>
    <name type="common">Oat</name>
    <dbReference type="NCBI Taxonomy" id="4498"/>
    <lineage>
        <taxon>Eukaryota</taxon>
        <taxon>Viridiplantae</taxon>
        <taxon>Streptophyta</taxon>
        <taxon>Embryophyta</taxon>
        <taxon>Tracheophyta</taxon>
        <taxon>Spermatophyta</taxon>
        <taxon>Magnoliopsida</taxon>
        <taxon>Liliopsida</taxon>
        <taxon>Poales</taxon>
        <taxon>Poaceae</taxon>
        <taxon>BOP clade</taxon>
        <taxon>Pooideae</taxon>
        <taxon>Poodae</taxon>
        <taxon>Poeae</taxon>
        <taxon>Poeae Chloroplast Group 1 (Aveneae type)</taxon>
        <taxon>Aveninae</taxon>
        <taxon>Avena</taxon>
    </lineage>
</organism>
<sequence>MRAILLGSADNGIGPHLDRLLPPSWRRPDVQDFADPFQTLPCHASGLTASQRDELFIGGLPDHIRIDVDMREPQDLQTAMYYARAYEQHSIAMQQTFPGPAPAPTHPFRCLTLAEQLDRCRKGLCFNYDETYASGHVCARLFYLETVDDGEVEALAAELEAGVTTYGPVDAKAFVISLHALAGIKTAKTMLLPVTINGERLTALVDTGSTHNFMSGDTMCRLSLQPSGAEQFRVTVANGDRLECQGVAGQVPALISDEHFAIDCVGINLGFYDFILGLDFLSTPGPILWDFDALTLIFWHKGGRRVQWTGIGGTGPMTPQLQLMAATLDKAHPLLADLLQQHSDIFDEPQGLPPARPCDHHIHLLPDTLPVAVLPYRYP</sequence>
<dbReference type="Proteomes" id="UP001732700">
    <property type="component" value="Chromosome 3C"/>
</dbReference>
<keyword evidence="2" id="KW-1185">Reference proteome</keyword>
<reference evidence="1" key="2">
    <citation type="submission" date="2025-09" db="UniProtKB">
        <authorList>
            <consortium name="EnsemblPlants"/>
        </authorList>
    </citation>
    <scope>IDENTIFICATION</scope>
</reference>
<dbReference type="EnsemblPlants" id="AVESA.00010b.r2.3CG0501240.1">
    <property type="protein sequence ID" value="AVESA.00010b.r2.3CG0501240.1.CDS"/>
    <property type="gene ID" value="AVESA.00010b.r2.3CG0501240"/>
</dbReference>
<evidence type="ECO:0000313" key="2">
    <source>
        <dbReference type="Proteomes" id="UP001732700"/>
    </source>
</evidence>
<accession>A0ACD5VRI1</accession>
<evidence type="ECO:0000313" key="1">
    <source>
        <dbReference type="EnsemblPlants" id="AVESA.00010b.r2.3CG0501240.1.CDS"/>
    </source>
</evidence>
<name>A0ACD5VRI1_AVESA</name>
<proteinExistence type="predicted"/>